<dbReference type="PANTHER" id="PTHR22916">
    <property type="entry name" value="GLYCOSYLTRANSFERASE"/>
    <property type="match status" value="1"/>
</dbReference>
<evidence type="ECO:0000259" key="3">
    <source>
        <dbReference type="Pfam" id="PF00535"/>
    </source>
</evidence>
<dbReference type="PANTHER" id="PTHR22916:SF51">
    <property type="entry name" value="GLYCOSYLTRANSFERASE EPSH-RELATED"/>
    <property type="match status" value="1"/>
</dbReference>
<feature type="domain" description="Glycosyltransferase 2-like" evidence="3">
    <location>
        <begin position="7"/>
        <end position="140"/>
    </location>
</feature>
<evidence type="ECO:0000313" key="5">
    <source>
        <dbReference type="Proteomes" id="UP000018141"/>
    </source>
</evidence>
<organism evidence="4 5">
    <name type="scientific">Bacteroides pectinophilus CAG:437</name>
    <dbReference type="NCBI Taxonomy" id="1263051"/>
    <lineage>
        <taxon>Bacteria</taxon>
        <taxon>Bacillati</taxon>
        <taxon>Bacillota</taxon>
        <taxon>Clostridia</taxon>
        <taxon>Eubacteriales</taxon>
    </lineage>
</organism>
<reference evidence="4" key="1">
    <citation type="submission" date="2012-11" db="EMBL/GenBank/DDBJ databases">
        <title>Dependencies among metagenomic species, viruses, plasmids and units of genetic variation.</title>
        <authorList>
            <person name="Nielsen H.B."/>
            <person name="Almeida M."/>
            <person name="Juncker A.S."/>
            <person name="Rasmussen S."/>
            <person name="Li J."/>
            <person name="Sunagawa S."/>
            <person name="Plichta D."/>
            <person name="Gautier L."/>
            <person name="Le Chatelier E."/>
            <person name="Peletier E."/>
            <person name="Bonde I."/>
            <person name="Nielsen T."/>
            <person name="Manichanh C."/>
            <person name="Arumugam M."/>
            <person name="Batto J."/>
            <person name="Santos M.B.Q.D."/>
            <person name="Blom N."/>
            <person name="Borruel N."/>
            <person name="Burgdorf K.S."/>
            <person name="Boumezbeur F."/>
            <person name="Casellas F."/>
            <person name="Dore J."/>
            <person name="Guarner F."/>
            <person name="Hansen T."/>
            <person name="Hildebrand F."/>
            <person name="Kaas R.S."/>
            <person name="Kennedy S."/>
            <person name="Kristiansen K."/>
            <person name="Kultima J.R."/>
            <person name="Leonard P."/>
            <person name="Levenez F."/>
            <person name="Lund O."/>
            <person name="Moumen B."/>
            <person name="Le Paslier D."/>
            <person name="Pons N."/>
            <person name="Pedersen O."/>
            <person name="Prifti E."/>
            <person name="Qin J."/>
            <person name="Raes J."/>
            <person name="Tap J."/>
            <person name="Tims S."/>
            <person name="Ussery D.W."/>
            <person name="Yamada T."/>
            <person name="MetaHit consortium"/>
            <person name="Renault P."/>
            <person name="Sicheritz-Ponten T."/>
            <person name="Bork P."/>
            <person name="Wang J."/>
            <person name="Brunak S."/>
            <person name="Ehrlich S.D."/>
        </authorList>
    </citation>
    <scope>NUCLEOTIDE SEQUENCE [LARGE SCALE GENOMIC DNA]</scope>
</reference>
<name>R7B4N2_9FIRM</name>
<dbReference type="InterPro" id="IPR036291">
    <property type="entry name" value="NAD(P)-bd_dom_sf"/>
</dbReference>
<evidence type="ECO:0000313" key="4">
    <source>
        <dbReference type="EMBL" id="CDD58956.1"/>
    </source>
</evidence>
<evidence type="ECO:0000256" key="2">
    <source>
        <dbReference type="ARBA" id="ARBA00022679"/>
    </source>
</evidence>
<keyword evidence="1" id="KW-0328">Glycosyltransferase</keyword>
<keyword evidence="2" id="KW-0808">Transferase</keyword>
<dbReference type="GO" id="GO:0016757">
    <property type="term" value="F:glycosyltransferase activity"/>
    <property type="evidence" value="ECO:0007669"/>
    <property type="project" value="UniProtKB-KW"/>
</dbReference>
<dbReference type="EMBL" id="CBHH010000062">
    <property type="protein sequence ID" value="CDD58956.1"/>
    <property type="molecule type" value="Genomic_DNA"/>
</dbReference>
<dbReference type="Pfam" id="PF00535">
    <property type="entry name" value="Glycos_transf_2"/>
    <property type="match status" value="1"/>
</dbReference>
<dbReference type="InterPro" id="IPR001173">
    <property type="entry name" value="Glyco_trans_2-like"/>
</dbReference>
<dbReference type="Proteomes" id="UP000018141">
    <property type="component" value="Unassembled WGS sequence"/>
</dbReference>
<sequence length="387" mass="44488">MNDILISVIIPVYNAEEYIARALESVLNQTYEKLDIIVVDDGSDDNSLDICKRYAACDKRIKLFHKQNGGQASARTYGIKRACGDYITFLDADDYIDVETYANIIKKTDIRMPDVIAYNLIEEDNEPVIKKNKFPEKYYDYEEMQKDVFPYMLCMENFFEFGILPNLVCKFIKSELIKRADVKVNDVVRFGEDADACYRYIAKAESIQFLDYAPYHYIKHENTMVSGNMSIQSIKCLYSELIDAFDNASIGDIMHNQLIDYISFVTLLKCPEEIMDDTGIFKKKIALYGAGGFGMALYGRYKESIVCVADSNYEKYKSSTAVHVISIEQLADMQNEFDIVFIAVLNNDICKKIEEQLISKGVKKKIVYFRRNYAAGLYERLIGTQEI</sequence>
<dbReference type="AlphaFoldDB" id="R7B4N2"/>
<accession>R7B4N2</accession>
<dbReference type="CDD" id="cd00761">
    <property type="entry name" value="Glyco_tranf_GTA_type"/>
    <property type="match status" value="1"/>
</dbReference>
<comment type="caution">
    <text evidence="4">The sequence shown here is derived from an EMBL/GenBank/DDBJ whole genome shotgun (WGS) entry which is preliminary data.</text>
</comment>
<dbReference type="InterPro" id="IPR029044">
    <property type="entry name" value="Nucleotide-diphossugar_trans"/>
</dbReference>
<proteinExistence type="predicted"/>
<gene>
    <name evidence="4" type="ORF">BN656_00057</name>
</gene>
<dbReference type="Gene3D" id="3.40.50.720">
    <property type="entry name" value="NAD(P)-binding Rossmann-like Domain"/>
    <property type="match status" value="1"/>
</dbReference>
<dbReference type="SUPFAM" id="SSF53448">
    <property type="entry name" value="Nucleotide-diphospho-sugar transferases"/>
    <property type="match status" value="1"/>
</dbReference>
<dbReference type="SUPFAM" id="SSF51735">
    <property type="entry name" value="NAD(P)-binding Rossmann-fold domains"/>
    <property type="match status" value="1"/>
</dbReference>
<evidence type="ECO:0000256" key="1">
    <source>
        <dbReference type="ARBA" id="ARBA00022676"/>
    </source>
</evidence>
<protein>
    <recommendedName>
        <fullName evidence="3">Glycosyltransferase 2-like domain-containing protein</fullName>
    </recommendedName>
</protein>
<dbReference type="Gene3D" id="3.90.550.10">
    <property type="entry name" value="Spore Coat Polysaccharide Biosynthesis Protein SpsA, Chain A"/>
    <property type="match status" value="1"/>
</dbReference>